<proteinExistence type="predicted"/>
<dbReference type="Proteomes" id="UP000093482">
    <property type="component" value="Unassembled WGS sequence"/>
</dbReference>
<gene>
    <name evidence="1" type="ORF">A6K76_07645</name>
</gene>
<reference evidence="1 2" key="1">
    <citation type="submission" date="2016-07" db="EMBL/GenBank/DDBJ databases">
        <title>Caryophanon latum genome sequencing.</title>
        <authorList>
            <person name="Verma A."/>
            <person name="Pal Y."/>
            <person name="Krishnamurthi S."/>
        </authorList>
    </citation>
    <scope>NUCLEOTIDE SEQUENCE [LARGE SCALE GENOMIC DNA]</scope>
    <source>
        <strain evidence="1 2">DSM 14151</strain>
    </source>
</reference>
<evidence type="ECO:0000313" key="2">
    <source>
        <dbReference type="Proteomes" id="UP000093482"/>
    </source>
</evidence>
<protein>
    <submittedName>
        <fullName evidence="1">Uncharacterized protein</fullName>
    </submittedName>
</protein>
<sequence>MKEAEIVAVLTLLAERDDVIYEVFKLPKRSKTFYLWDIFCDLLPGVINTLLKQQTVYLIACERSGTFIELDRLKVVRQTVIPNWSPHMKHSFSTMELDGYVYKKYRVLK</sequence>
<organism evidence="1 2">
    <name type="scientific">Caryophanon latum</name>
    <dbReference type="NCBI Taxonomy" id="33977"/>
    <lineage>
        <taxon>Bacteria</taxon>
        <taxon>Bacillati</taxon>
        <taxon>Bacillota</taxon>
        <taxon>Bacilli</taxon>
        <taxon>Bacillales</taxon>
        <taxon>Caryophanaceae</taxon>
        <taxon>Caryophanon</taxon>
    </lineage>
</organism>
<comment type="caution">
    <text evidence="1">The sequence shown here is derived from an EMBL/GenBank/DDBJ whole genome shotgun (WGS) entry which is preliminary data.</text>
</comment>
<dbReference type="AlphaFoldDB" id="A0A1C0YYA4"/>
<keyword evidence="2" id="KW-1185">Reference proteome</keyword>
<dbReference type="RefSeq" id="WP_066462817.1">
    <property type="nucleotide sequence ID" value="NZ_MATO01000019.1"/>
</dbReference>
<accession>A0A1C0YYA4</accession>
<dbReference type="OrthoDB" id="2990620at2"/>
<evidence type="ECO:0000313" key="1">
    <source>
        <dbReference type="EMBL" id="OCS92112.1"/>
    </source>
</evidence>
<dbReference type="EMBL" id="MATO01000019">
    <property type="protein sequence ID" value="OCS92112.1"/>
    <property type="molecule type" value="Genomic_DNA"/>
</dbReference>
<name>A0A1C0YYA4_9BACL</name>